<dbReference type="SUPFAM" id="SSF53067">
    <property type="entry name" value="Actin-like ATPase domain"/>
    <property type="match status" value="2"/>
</dbReference>
<evidence type="ECO:0000259" key="5">
    <source>
        <dbReference type="Pfam" id="PF02782"/>
    </source>
</evidence>
<sequence>MNEPLWLGLDLGTGSAKAAIVSPAGTVLAEASAGYEVLSRAPGWAETEPVSWWQAVCRCTRELPAPLRARVPSIGLSGQMHGVVLTAVDGQAVRPALLWPDQRAGAELGAYHDVHRERLANPLTPGMMGPLLLWLARHEPGALARARWALLPKDWLRWQMVGTAASDPSDVSGSLLSTPDGEWDMDLICDLGLGPHLFPPVRASADAAGTLRRDAADALGLPAGVTVATGAADTAAAAFGSGLVEPGMAQLSVGSGAQIIVMQRDCPAKTPQLNAYRAVVGAGGPGWYVMAAMQNAGTALEWVRALFDLSWEQFHEQAFGVDRRLSQALFLPYLNGERTPWMDAQARGAWVGLARSDDRPRLLHAALRGVAFALRAGLDVLRGGGHAVTALRLAGGGAAHPAWRQLLADVLGCPLWPSEVPNASARGAALLGALAAGLLDPAALPPVAALSGPVVQPAPDHQADHEADYARFRASYLALHPIR</sequence>
<keyword evidence="7" id="KW-1185">Reference proteome</keyword>
<gene>
    <name evidence="6" type="primary">xylB</name>
    <name evidence="6" type="ORF">AAW51_1994</name>
</gene>
<dbReference type="InterPro" id="IPR043129">
    <property type="entry name" value="ATPase_NBD"/>
</dbReference>
<dbReference type="PANTHER" id="PTHR43095:SF5">
    <property type="entry name" value="XYLULOSE KINASE"/>
    <property type="match status" value="1"/>
</dbReference>
<dbReference type="EMBL" id="CP011371">
    <property type="protein sequence ID" value="AKJ28685.1"/>
    <property type="molecule type" value="Genomic_DNA"/>
</dbReference>
<reference evidence="6 7" key="1">
    <citation type="submission" date="2015-05" db="EMBL/GenBank/DDBJ databases">
        <authorList>
            <person name="Tang B."/>
            <person name="Yu Y."/>
        </authorList>
    </citation>
    <scope>NUCLEOTIDE SEQUENCE [LARGE SCALE GENOMIC DNA]</scope>
    <source>
        <strain evidence="6 7">DSM 7029</strain>
    </source>
</reference>
<evidence type="ECO:0000256" key="3">
    <source>
        <dbReference type="ARBA" id="ARBA00022777"/>
    </source>
</evidence>
<dbReference type="AlphaFoldDB" id="A0A0G3BQ49"/>
<evidence type="ECO:0000313" key="6">
    <source>
        <dbReference type="EMBL" id="AKJ28685.1"/>
    </source>
</evidence>
<feature type="domain" description="Carbohydrate kinase FGGY N-terminal" evidence="4">
    <location>
        <begin position="5"/>
        <end position="240"/>
    </location>
</feature>
<protein>
    <submittedName>
        <fullName evidence="6">Xylulokinase</fullName>
    </submittedName>
</protein>
<dbReference type="RefSeq" id="WP_238947813.1">
    <property type="nucleotide sequence ID" value="NZ_CP011371.1"/>
</dbReference>
<feature type="domain" description="Carbohydrate kinase FGGY C-terminal" evidence="5">
    <location>
        <begin position="252"/>
        <end position="436"/>
    </location>
</feature>
<dbReference type="GO" id="GO:0016301">
    <property type="term" value="F:kinase activity"/>
    <property type="evidence" value="ECO:0007669"/>
    <property type="project" value="UniProtKB-KW"/>
</dbReference>
<dbReference type="InterPro" id="IPR018484">
    <property type="entry name" value="FGGY_N"/>
</dbReference>
<accession>A0A0G3BQ49</accession>
<dbReference type="InterPro" id="IPR000577">
    <property type="entry name" value="Carb_kinase_FGGY"/>
</dbReference>
<keyword evidence="2" id="KW-0808">Transferase</keyword>
<dbReference type="Gene3D" id="3.30.420.40">
    <property type="match status" value="2"/>
</dbReference>
<keyword evidence="3 6" id="KW-0418">Kinase</keyword>
<dbReference type="STRING" id="413882.AAW51_1994"/>
<dbReference type="InterPro" id="IPR018485">
    <property type="entry name" value="FGGY_C"/>
</dbReference>
<dbReference type="Pfam" id="PF00370">
    <property type="entry name" value="FGGY_N"/>
    <property type="match status" value="1"/>
</dbReference>
<comment type="similarity">
    <text evidence="1">Belongs to the FGGY kinase family.</text>
</comment>
<evidence type="ECO:0000259" key="4">
    <source>
        <dbReference type="Pfam" id="PF00370"/>
    </source>
</evidence>
<dbReference type="CDD" id="cd07808">
    <property type="entry name" value="ASKHA_NBD_FGGY_EcXK-like"/>
    <property type="match status" value="1"/>
</dbReference>
<evidence type="ECO:0000256" key="2">
    <source>
        <dbReference type="ARBA" id="ARBA00022679"/>
    </source>
</evidence>
<dbReference type="PANTHER" id="PTHR43095">
    <property type="entry name" value="SUGAR KINASE"/>
    <property type="match status" value="1"/>
</dbReference>
<evidence type="ECO:0000256" key="1">
    <source>
        <dbReference type="ARBA" id="ARBA00009156"/>
    </source>
</evidence>
<dbReference type="Proteomes" id="UP000035352">
    <property type="component" value="Chromosome"/>
</dbReference>
<proteinExistence type="inferred from homology"/>
<name>A0A0G3BQ49_9BURK</name>
<dbReference type="GO" id="GO:0005975">
    <property type="term" value="P:carbohydrate metabolic process"/>
    <property type="evidence" value="ECO:0007669"/>
    <property type="project" value="InterPro"/>
</dbReference>
<evidence type="ECO:0000313" key="7">
    <source>
        <dbReference type="Proteomes" id="UP000035352"/>
    </source>
</evidence>
<dbReference type="KEGG" id="pbh:AAW51_1994"/>
<dbReference type="PIRSF" id="PIRSF000538">
    <property type="entry name" value="GlpK"/>
    <property type="match status" value="1"/>
</dbReference>
<dbReference type="PATRIC" id="fig|413882.6.peg.2096"/>
<dbReference type="Pfam" id="PF02782">
    <property type="entry name" value="FGGY_C"/>
    <property type="match status" value="1"/>
</dbReference>
<dbReference type="InterPro" id="IPR050406">
    <property type="entry name" value="FGGY_Carb_Kinase"/>
</dbReference>
<organism evidence="6 7">
    <name type="scientific">Caldimonas brevitalea</name>
    <dbReference type="NCBI Taxonomy" id="413882"/>
    <lineage>
        <taxon>Bacteria</taxon>
        <taxon>Pseudomonadati</taxon>
        <taxon>Pseudomonadota</taxon>
        <taxon>Betaproteobacteria</taxon>
        <taxon>Burkholderiales</taxon>
        <taxon>Sphaerotilaceae</taxon>
        <taxon>Caldimonas</taxon>
    </lineage>
</organism>